<dbReference type="PROSITE" id="PS51375">
    <property type="entry name" value="PPR"/>
    <property type="match status" value="2"/>
</dbReference>
<evidence type="ECO:0000256" key="2">
    <source>
        <dbReference type="PROSITE-ProRule" id="PRU00708"/>
    </source>
</evidence>
<dbReference type="InterPro" id="IPR002885">
    <property type="entry name" value="PPR_rpt"/>
</dbReference>
<dbReference type="FunFam" id="1.25.40.10:FF:000344">
    <property type="entry name" value="Pentatricopeptide repeat-containing protein"/>
    <property type="match status" value="1"/>
</dbReference>
<dbReference type="eggNOG" id="KOG4197">
    <property type="taxonomic scope" value="Eukaryota"/>
</dbReference>
<dbReference type="Gramene" id="ERN09733">
    <property type="protein sequence ID" value="ERN09733"/>
    <property type="gene ID" value="AMTR_s00029p00230160"/>
</dbReference>
<dbReference type="GO" id="GO:0003723">
    <property type="term" value="F:RNA binding"/>
    <property type="evidence" value="ECO:0007669"/>
    <property type="project" value="InterPro"/>
</dbReference>
<accession>W1PNV2</accession>
<dbReference type="Proteomes" id="UP000017836">
    <property type="component" value="Unassembled WGS sequence"/>
</dbReference>
<dbReference type="OMA" id="EVICIHA"/>
<dbReference type="HOGENOM" id="CLU_1130396_0_0_1"/>
<organism evidence="3 4">
    <name type="scientific">Amborella trichopoda</name>
    <dbReference type="NCBI Taxonomy" id="13333"/>
    <lineage>
        <taxon>Eukaryota</taxon>
        <taxon>Viridiplantae</taxon>
        <taxon>Streptophyta</taxon>
        <taxon>Embryophyta</taxon>
        <taxon>Tracheophyta</taxon>
        <taxon>Spermatophyta</taxon>
        <taxon>Magnoliopsida</taxon>
        <taxon>Amborellales</taxon>
        <taxon>Amborellaceae</taxon>
        <taxon>Amborella</taxon>
    </lineage>
</organism>
<evidence type="ECO:0000313" key="3">
    <source>
        <dbReference type="EMBL" id="ERN09733.1"/>
    </source>
</evidence>
<dbReference type="Pfam" id="PF13041">
    <property type="entry name" value="PPR_2"/>
    <property type="match status" value="1"/>
</dbReference>
<dbReference type="Pfam" id="PF01535">
    <property type="entry name" value="PPR"/>
    <property type="match status" value="2"/>
</dbReference>
<dbReference type="InterPro" id="IPR046960">
    <property type="entry name" value="PPR_At4g14850-like_plant"/>
</dbReference>
<feature type="repeat" description="PPR" evidence="2">
    <location>
        <begin position="202"/>
        <end position="236"/>
    </location>
</feature>
<dbReference type="GO" id="GO:0009451">
    <property type="term" value="P:RNA modification"/>
    <property type="evidence" value="ECO:0007669"/>
    <property type="project" value="InterPro"/>
</dbReference>
<protein>
    <recommendedName>
        <fullName evidence="5">Pentacotripeptide-repeat region of PRORP domain-containing protein</fullName>
    </recommendedName>
</protein>
<dbReference type="Gene3D" id="1.25.40.10">
    <property type="entry name" value="Tetratricopeptide repeat domain"/>
    <property type="match status" value="2"/>
</dbReference>
<dbReference type="NCBIfam" id="TIGR00756">
    <property type="entry name" value="PPR"/>
    <property type="match status" value="3"/>
</dbReference>
<proteinExistence type="predicted"/>
<dbReference type="EMBL" id="KI392980">
    <property type="protein sequence ID" value="ERN09733.1"/>
    <property type="molecule type" value="Genomic_DNA"/>
</dbReference>
<evidence type="ECO:0000313" key="4">
    <source>
        <dbReference type="Proteomes" id="UP000017836"/>
    </source>
</evidence>
<dbReference type="PANTHER" id="PTHR47926">
    <property type="entry name" value="PENTATRICOPEPTIDE REPEAT-CONTAINING PROTEIN"/>
    <property type="match status" value="1"/>
</dbReference>
<evidence type="ECO:0000256" key="1">
    <source>
        <dbReference type="ARBA" id="ARBA00022737"/>
    </source>
</evidence>
<name>W1PNV2_AMBTC</name>
<keyword evidence="1" id="KW-0677">Repeat</keyword>
<sequence length="246" mass="27234">MTNPTKHFFPSPRTLTRAKLAPITTLARAHIDPYAPMDPNHFGSVLDQPGSIHTVQQVHAQILFHNVSSFLSLTIKLVRAYAILGHDKEAGQVFDGVSERNVVLCNSMIRGYVKNQHYREALLLYRDMVGFGVYPDKYTFPCALKACSGVNGLELGLQIHGVSVKLGCDYNLFVGNALMAMYAKCSDMDQATKVFESMKHRDVVSWNTVVAGYAQNGFFGEALEACKEMEIHGENPDAGTLCVFKQ</sequence>
<feature type="repeat" description="PPR" evidence="2">
    <location>
        <begin position="101"/>
        <end position="135"/>
    </location>
</feature>
<keyword evidence="4" id="KW-1185">Reference proteome</keyword>
<dbReference type="InterPro" id="IPR011990">
    <property type="entry name" value="TPR-like_helical_dom_sf"/>
</dbReference>
<evidence type="ECO:0008006" key="5">
    <source>
        <dbReference type="Google" id="ProtNLM"/>
    </source>
</evidence>
<reference evidence="4" key="1">
    <citation type="journal article" date="2013" name="Science">
        <title>The Amborella genome and the evolution of flowering plants.</title>
        <authorList>
            <consortium name="Amborella Genome Project"/>
        </authorList>
    </citation>
    <scope>NUCLEOTIDE SEQUENCE [LARGE SCALE GENOMIC DNA]</scope>
</reference>
<dbReference type="AlphaFoldDB" id="W1PNV2"/>
<gene>
    <name evidence="3" type="ORF">AMTR_s00029p00230160</name>
</gene>